<dbReference type="Gene3D" id="3.30.470.20">
    <property type="entry name" value="ATP-grasp fold, B domain"/>
    <property type="match status" value="1"/>
</dbReference>
<protein>
    <recommendedName>
        <fullName evidence="3">ATP-grasp domain-containing protein</fullName>
    </recommendedName>
</protein>
<gene>
    <name evidence="1" type="ORF">ACFSQW_18900</name>
</gene>
<dbReference type="EMBL" id="JBHULD010000018">
    <property type="protein sequence ID" value="MFD2556472.1"/>
    <property type="molecule type" value="Genomic_DNA"/>
</dbReference>
<evidence type="ECO:0000313" key="1">
    <source>
        <dbReference type="EMBL" id="MFD2556472.1"/>
    </source>
</evidence>
<name>A0ABW5L5M7_9SPHI</name>
<evidence type="ECO:0000313" key="2">
    <source>
        <dbReference type="Proteomes" id="UP001597440"/>
    </source>
</evidence>
<evidence type="ECO:0008006" key="3">
    <source>
        <dbReference type="Google" id="ProtNLM"/>
    </source>
</evidence>
<proteinExistence type="predicted"/>
<dbReference type="Proteomes" id="UP001597440">
    <property type="component" value="Unassembled WGS sequence"/>
</dbReference>
<comment type="caution">
    <text evidence="1">The sequence shown here is derived from an EMBL/GenBank/DDBJ whole genome shotgun (WGS) entry which is preliminary data.</text>
</comment>
<accession>A0ABW5L5M7</accession>
<dbReference type="RefSeq" id="WP_210352468.1">
    <property type="nucleotide sequence ID" value="NZ_JAEQMU010000001.1"/>
</dbReference>
<sequence>MTSNMDILVIARKSRFSPNHIGNDAAILNIVCGILESKGTVIEHCTEDEFLVKETVRQGLIISMGRSKSLVLRLQKLEVEGKIVLNSAFGVENCFRKNMTQALLAQDIPYPKSVVINTSTAIDTIFGQLGNGGVWLKRGDFHAIHKEDVSFAASIEEAQGILEEYALREIEEAVVSEHLQGDLVKFYGVRGTDFFYWFYPYEHNHHKYAVYEQINGKLVYNSFDMRRLQETADRAASVLNVEIYGGDAIINANGSFHIIDLNDWPSFAPCRTEGARAIADRLEEVALLRSTIKDQSNL</sequence>
<organism evidence="1 2">
    <name type="scientific">Sphingobacterium tabacisoli</name>
    <dbReference type="NCBI Taxonomy" id="2044855"/>
    <lineage>
        <taxon>Bacteria</taxon>
        <taxon>Pseudomonadati</taxon>
        <taxon>Bacteroidota</taxon>
        <taxon>Sphingobacteriia</taxon>
        <taxon>Sphingobacteriales</taxon>
        <taxon>Sphingobacteriaceae</taxon>
        <taxon>Sphingobacterium</taxon>
    </lineage>
</organism>
<reference evidence="2" key="1">
    <citation type="journal article" date="2019" name="Int. J. Syst. Evol. Microbiol.">
        <title>The Global Catalogue of Microorganisms (GCM) 10K type strain sequencing project: providing services to taxonomists for standard genome sequencing and annotation.</title>
        <authorList>
            <consortium name="The Broad Institute Genomics Platform"/>
            <consortium name="The Broad Institute Genome Sequencing Center for Infectious Disease"/>
            <person name="Wu L."/>
            <person name="Ma J."/>
        </authorList>
    </citation>
    <scope>NUCLEOTIDE SEQUENCE [LARGE SCALE GENOMIC DNA]</scope>
    <source>
        <strain evidence="2">KCTC 52298</strain>
    </source>
</reference>
<keyword evidence="2" id="KW-1185">Reference proteome</keyword>
<dbReference type="SUPFAM" id="SSF56059">
    <property type="entry name" value="Glutathione synthetase ATP-binding domain-like"/>
    <property type="match status" value="1"/>
</dbReference>